<keyword evidence="3 9" id="KW-0540">Nuclease</keyword>
<evidence type="ECO:0000256" key="2">
    <source>
        <dbReference type="ARBA" id="ARBA00009959"/>
    </source>
</evidence>
<dbReference type="EC" id="3.1.-.-" evidence="9"/>
<comment type="similarity">
    <text evidence="2 9">Belongs to the CRISPR-associated endoribonuclease Cas2 protein family.</text>
</comment>
<evidence type="ECO:0000256" key="7">
    <source>
        <dbReference type="ARBA" id="ARBA00022842"/>
    </source>
</evidence>
<protein>
    <recommendedName>
        <fullName evidence="9">CRISPR-associated endoribonuclease Cas2</fullName>
        <ecNumber evidence="9">3.1.-.-</ecNumber>
    </recommendedName>
</protein>
<evidence type="ECO:0000256" key="3">
    <source>
        <dbReference type="ARBA" id="ARBA00022722"/>
    </source>
</evidence>
<sequence length="97" mass="11340">MFKLEVILTTYTVSYDLNKEKDYARLLNELRRLNGVRVQASYWLVAVSNTAEELHNHLKTFVDKDDALWVSEVVRNNYYSNAIKGTNDFLSRNPPSR</sequence>
<evidence type="ECO:0000256" key="1">
    <source>
        <dbReference type="ARBA" id="ARBA00001946"/>
    </source>
</evidence>
<keyword evidence="6 9" id="KW-0378">Hydrolase</keyword>
<organism evidence="10 11">
    <name type="scientific">Pseudoduganella dura</name>
    <dbReference type="NCBI Taxonomy" id="321982"/>
    <lineage>
        <taxon>Bacteria</taxon>
        <taxon>Pseudomonadati</taxon>
        <taxon>Pseudomonadota</taxon>
        <taxon>Betaproteobacteria</taxon>
        <taxon>Burkholderiales</taxon>
        <taxon>Oxalobacteraceae</taxon>
        <taxon>Telluria group</taxon>
        <taxon>Pseudoduganella</taxon>
    </lineage>
</organism>
<dbReference type="SUPFAM" id="SSF143430">
    <property type="entry name" value="TTP0101/SSO1404-like"/>
    <property type="match status" value="1"/>
</dbReference>
<dbReference type="AlphaFoldDB" id="A0A6I3XCM2"/>
<dbReference type="InterPro" id="IPR021127">
    <property type="entry name" value="CRISPR_associated_Cas2"/>
</dbReference>
<accession>A0A6I3XCM2</accession>
<evidence type="ECO:0000313" key="11">
    <source>
        <dbReference type="Proteomes" id="UP000431684"/>
    </source>
</evidence>
<feature type="binding site" evidence="9">
    <location>
        <position position="16"/>
    </location>
    <ligand>
        <name>Mg(2+)</name>
        <dbReference type="ChEBI" id="CHEBI:18420"/>
        <note>catalytic</note>
    </ligand>
</feature>
<evidence type="ECO:0000256" key="8">
    <source>
        <dbReference type="ARBA" id="ARBA00023118"/>
    </source>
</evidence>
<comment type="caution">
    <text evidence="10">The sequence shown here is derived from an EMBL/GenBank/DDBJ whole genome shotgun (WGS) entry which is preliminary data.</text>
</comment>
<keyword evidence="7 9" id="KW-0460">Magnesium</keyword>
<dbReference type="EMBL" id="WNWM01000001">
    <property type="protein sequence ID" value="MUI10922.1"/>
    <property type="molecule type" value="Genomic_DNA"/>
</dbReference>
<dbReference type="InterPro" id="IPR019199">
    <property type="entry name" value="Virulence_VapD/CRISPR_Cas2"/>
</dbReference>
<evidence type="ECO:0000256" key="4">
    <source>
        <dbReference type="ARBA" id="ARBA00022723"/>
    </source>
</evidence>
<dbReference type="GO" id="GO:0004521">
    <property type="term" value="F:RNA endonuclease activity"/>
    <property type="evidence" value="ECO:0007669"/>
    <property type="project" value="InterPro"/>
</dbReference>
<keyword evidence="11" id="KW-1185">Reference proteome</keyword>
<comment type="function">
    <text evidence="9">CRISPR (clustered regularly interspaced short palindromic repeat), is an adaptive immune system that provides protection against mobile genetic elements (viruses, transposable elements and conjugative plasmids). CRISPR clusters contain sequences complementary to antecedent mobile elements and target invading nucleic acids. CRISPR clusters are transcribed and processed into CRISPR RNA (crRNA). Functions as a ssRNA-specific endoribonuclease. Involved in the integration of spacer DNA into the CRISPR cassette.</text>
</comment>
<dbReference type="Proteomes" id="UP000431684">
    <property type="component" value="Unassembled WGS sequence"/>
</dbReference>
<evidence type="ECO:0000256" key="9">
    <source>
        <dbReference type="HAMAP-Rule" id="MF_01471"/>
    </source>
</evidence>
<reference evidence="10 11" key="1">
    <citation type="submission" date="2019-11" db="EMBL/GenBank/DDBJ databases">
        <title>Draft Genome Sequences of Six Type Strains of the Genus Massilia.</title>
        <authorList>
            <person name="Miess H."/>
            <person name="Frediansyah A."/>
            <person name="Goeker M."/>
            <person name="Gross H."/>
        </authorList>
    </citation>
    <scope>NUCLEOTIDE SEQUENCE [LARGE SCALE GENOMIC DNA]</scope>
    <source>
        <strain evidence="10 11">DSM 17513</strain>
    </source>
</reference>
<gene>
    <name evidence="9" type="primary">cas2</name>
    <name evidence="10" type="ORF">GJV26_00220</name>
</gene>
<dbReference type="Pfam" id="PF09827">
    <property type="entry name" value="CRISPR_Cas2"/>
    <property type="match status" value="1"/>
</dbReference>
<dbReference type="GO" id="GO:0043571">
    <property type="term" value="P:maintenance of CRISPR repeat elements"/>
    <property type="evidence" value="ECO:0007669"/>
    <property type="project" value="UniProtKB-UniRule"/>
</dbReference>
<dbReference type="GO" id="GO:0016787">
    <property type="term" value="F:hydrolase activity"/>
    <property type="evidence" value="ECO:0007669"/>
    <property type="project" value="UniProtKB-KW"/>
</dbReference>
<proteinExistence type="inferred from homology"/>
<keyword evidence="5 9" id="KW-0255">Endonuclease</keyword>
<evidence type="ECO:0000256" key="5">
    <source>
        <dbReference type="ARBA" id="ARBA00022759"/>
    </source>
</evidence>
<dbReference type="GO" id="GO:0051607">
    <property type="term" value="P:defense response to virus"/>
    <property type="evidence" value="ECO:0007669"/>
    <property type="project" value="UniProtKB-UniRule"/>
</dbReference>
<comment type="subunit">
    <text evidence="9">Homodimer, forms a heterotetramer with a Cas1 homodimer.</text>
</comment>
<evidence type="ECO:0000313" key="10">
    <source>
        <dbReference type="EMBL" id="MUI10922.1"/>
    </source>
</evidence>
<name>A0A6I3XCM2_9BURK</name>
<keyword evidence="8 9" id="KW-0051">Antiviral defense</keyword>
<dbReference type="GO" id="GO:0046872">
    <property type="term" value="F:metal ion binding"/>
    <property type="evidence" value="ECO:0007669"/>
    <property type="project" value="UniProtKB-UniRule"/>
</dbReference>
<keyword evidence="4 9" id="KW-0479">Metal-binding</keyword>
<evidence type="ECO:0000256" key="6">
    <source>
        <dbReference type="ARBA" id="ARBA00022801"/>
    </source>
</evidence>
<dbReference type="HAMAP" id="MF_01471">
    <property type="entry name" value="Cas2"/>
    <property type="match status" value="1"/>
</dbReference>
<comment type="cofactor">
    <cofactor evidence="1 9">
        <name>Mg(2+)</name>
        <dbReference type="ChEBI" id="CHEBI:18420"/>
    </cofactor>
</comment>